<feature type="transmembrane region" description="Helical" evidence="6">
    <location>
        <begin position="253"/>
        <end position="273"/>
    </location>
</feature>
<evidence type="ECO:0000256" key="3">
    <source>
        <dbReference type="ARBA" id="ARBA00022692"/>
    </source>
</evidence>
<name>U4QKP2_TEPAE</name>
<dbReference type="Pfam" id="PF00482">
    <property type="entry name" value="T2SSF"/>
    <property type="match status" value="1"/>
</dbReference>
<dbReference type="PANTHER" id="PTHR35007:SF1">
    <property type="entry name" value="PILUS ASSEMBLY PROTEIN"/>
    <property type="match status" value="1"/>
</dbReference>
<dbReference type="GO" id="GO:0005886">
    <property type="term" value="C:plasma membrane"/>
    <property type="evidence" value="ECO:0007669"/>
    <property type="project" value="UniProtKB-SubCell"/>
</dbReference>
<keyword evidence="4 6" id="KW-1133">Transmembrane helix</keyword>
<evidence type="ECO:0000313" key="8">
    <source>
        <dbReference type="EMBL" id="CDI40449.1"/>
    </source>
</evidence>
<evidence type="ECO:0000256" key="5">
    <source>
        <dbReference type="ARBA" id="ARBA00023136"/>
    </source>
</evidence>
<feature type="domain" description="Type II secretion system protein GspF" evidence="7">
    <location>
        <begin position="145"/>
        <end position="269"/>
    </location>
</feature>
<dbReference type="Gene3D" id="1.20.81.30">
    <property type="entry name" value="Type II secretion system (T2SS), domain F"/>
    <property type="match status" value="1"/>
</dbReference>
<reference evidence="9" key="1">
    <citation type="journal article" date="2013" name="Genome Announc.">
        <title>First genome sequence of a syntrophic acetate-oxidizing bacterium, Tepidanaerobacter acetatoxydans strain Re1.</title>
        <authorList>
            <person name="Manzoor S."/>
            <person name="Bongcam-Rudloff E."/>
            <person name="Schnurer A."/>
            <person name="Muller B."/>
        </authorList>
    </citation>
    <scope>NUCLEOTIDE SEQUENCE [LARGE SCALE GENOMIC DNA]</scope>
    <source>
        <strain evidence="9">Re1</strain>
    </source>
</reference>
<feature type="transmembrane region" description="Helical" evidence="6">
    <location>
        <begin position="108"/>
        <end position="126"/>
    </location>
</feature>
<dbReference type="Proteomes" id="UP000010802">
    <property type="component" value="Chromosome"/>
</dbReference>
<evidence type="ECO:0000256" key="4">
    <source>
        <dbReference type="ARBA" id="ARBA00022989"/>
    </source>
</evidence>
<proteinExistence type="predicted"/>
<feature type="transmembrane region" description="Helical" evidence="6">
    <location>
        <begin position="285"/>
        <end position="308"/>
    </location>
</feature>
<evidence type="ECO:0000256" key="1">
    <source>
        <dbReference type="ARBA" id="ARBA00004651"/>
    </source>
</evidence>
<dbReference type="eggNOG" id="COG4965">
    <property type="taxonomic scope" value="Bacteria"/>
</dbReference>
<dbReference type="InterPro" id="IPR042094">
    <property type="entry name" value="T2SS_GspF_sf"/>
</dbReference>
<dbReference type="PANTHER" id="PTHR35007">
    <property type="entry name" value="INTEGRAL MEMBRANE PROTEIN-RELATED"/>
    <property type="match status" value="1"/>
</dbReference>
<keyword evidence="2" id="KW-1003">Cell membrane</keyword>
<sequence>MMAVSWLLVIPASVFMYCVVRSVLVLFNQKTLVVQKRLTEIGANMAKDRQNRQWVKKKPKLFNIYISQSLQNDMSLSGIKMRPEEFVLTWIFLAVVPAVLLYTITESVIRSMALVLIGAIIPPLYLKMSINKKQIQFEKQLGDALQILANGLRAGFSLTQAIESLAKDMPDPLGSEFRTASRELLLGMDIETVLSKIADRMKSEDMRLLTAAVVIQLQVGGNLAEILDNISQTIRDRLAIKRSVRTLTAQGRISGQIVGIIPIALLLIISIISPDYTSIFFTTTYGHIMIFISVIMECLGFLAIYKIVDIKY</sequence>
<accession>U4QKP2</accession>
<evidence type="ECO:0000259" key="7">
    <source>
        <dbReference type="Pfam" id="PF00482"/>
    </source>
</evidence>
<dbReference type="HOGENOM" id="CLU_064305_0_0_9"/>
<evidence type="ECO:0000256" key="2">
    <source>
        <dbReference type="ARBA" id="ARBA00022475"/>
    </source>
</evidence>
<comment type="subcellular location">
    <subcellularLocation>
        <location evidence="1">Cell membrane</location>
        <topology evidence="1">Multi-pass membrane protein</topology>
    </subcellularLocation>
</comment>
<dbReference type="InterPro" id="IPR018076">
    <property type="entry name" value="T2SS_GspF_dom"/>
</dbReference>
<dbReference type="STRING" id="1209989.TepRe1_0628"/>
<dbReference type="KEGG" id="tae:TepiRe1_0684"/>
<keyword evidence="5 6" id="KW-0472">Membrane</keyword>
<dbReference type="EMBL" id="HF563609">
    <property type="protein sequence ID" value="CDI40449.1"/>
    <property type="molecule type" value="Genomic_DNA"/>
</dbReference>
<organism evidence="8 9">
    <name type="scientific">Tepidanaerobacter acetatoxydans (strain DSM 21804 / JCM 16047 / Re1)</name>
    <dbReference type="NCBI Taxonomy" id="1209989"/>
    <lineage>
        <taxon>Bacteria</taxon>
        <taxon>Bacillati</taxon>
        <taxon>Bacillota</taxon>
        <taxon>Clostridia</taxon>
        <taxon>Thermosediminibacterales</taxon>
        <taxon>Tepidanaerobacteraceae</taxon>
        <taxon>Tepidanaerobacter</taxon>
    </lineage>
</organism>
<protein>
    <submittedName>
        <fullName evidence="8">Type II secretion system F domain protein</fullName>
    </submittedName>
</protein>
<dbReference type="AlphaFoldDB" id="U4QKP2"/>
<keyword evidence="3 6" id="KW-0812">Transmembrane</keyword>
<keyword evidence="9" id="KW-1185">Reference proteome</keyword>
<feature type="transmembrane region" description="Helical" evidence="6">
    <location>
        <begin position="86"/>
        <end position="102"/>
    </location>
</feature>
<evidence type="ECO:0000313" key="9">
    <source>
        <dbReference type="Proteomes" id="UP000010802"/>
    </source>
</evidence>
<feature type="transmembrane region" description="Helical" evidence="6">
    <location>
        <begin position="6"/>
        <end position="27"/>
    </location>
</feature>
<evidence type="ECO:0000256" key="6">
    <source>
        <dbReference type="SAM" id="Phobius"/>
    </source>
</evidence>
<gene>
    <name evidence="8" type="ordered locus">TEPIRE1_0684</name>
</gene>